<dbReference type="Proteomes" id="UP001174909">
    <property type="component" value="Unassembled WGS sequence"/>
</dbReference>
<reference evidence="1" key="1">
    <citation type="submission" date="2023-03" db="EMBL/GenBank/DDBJ databases">
        <authorList>
            <person name="Steffen K."/>
            <person name="Cardenas P."/>
        </authorList>
    </citation>
    <scope>NUCLEOTIDE SEQUENCE</scope>
</reference>
<name>A0AA35SR25_GEOBA</name>
<proteinExistence type="predicted"/>
<dbReference type="EMBL" id="CASHTH010002686">
    <property type="protein sequence ID" value="CAI8033697.1"/>
    <property type="molecule type" value="Genomic_DNA"/>
</dbReference>
<keyword evidence="2" id="KW-1185">Reference proteome</keyword>
<dbReference type="AlphaFoldDB" id="A0AA35SR25"/>
<accession>A0AA35SR25</accession>
<comment type="caution">
    <text evidence="1">The sequence shown here is derived from an EMBL/GenBank/DDBJ whole genome shotgun (WGS) entry which is preliminary data.</text>
</comment>
<organism evidence="1 2">
    <name type="scientific">Geodia barretti</name>
    <name type="common">Barrett's horny sponge</name>
    <dbReference type="NCBI Taxonomy" id="519541"/>
    <lineage>
        <taxon>Eukaryota</taxon>
        <taxon>Metazoa</taxon>
        <taxon>Porifera</taxon>
        <taxon>Demospongiae</taxon>
        <taxon>Heteroscleromorpha</taxon>
        <taxon>Tetractinellida</taxon>
        <taxon>Astrophorina</taxon>
        <taxon>Geodiidae</taxon>
        <taxon>Geodia</taxon>
    </lineage>
</organism>
<gene>
    <name evidence="1" type="ORF">GBAR_LOCUS19008</name>
</gene>
<evidence type="ECO:0000313" key="2">
    <source>
        <dbReference type="Proteomes" id="UP001174909"/>
    </source>
</evidence>
<evidence type="ECO:0000313" key="1">
    <source>
        <dbReference type="EMBL" id="CAI8033697.1"/>
    </source>
</evidence>
<protein>
    <submittedName>
        <fullName evidence="1">Uncharacterized protein</fullName>
    </submittedName>
</protein>
<sequence length="82" mass="9139">MSSCHPCPSFCSLWTSAMSSITRTTSSGRISGPSTCSSTTILTYVVHRAFARSSDLFQCFQYHSELYNFTINKKILQSIDSQ</sequence>